<evidence type="ECO:0000313" key="1">
    <source>
        <dbReference type="EMBL" id="MFB9760285.1"/>
    </source>
</evidence>
<comment type="caution">
    <text evidence="1">The sequence shown here is derived from an EMBL/GenBank/DDBJ whole genome shotgun (WGS) entry which is preliminary data.</text>
</comment>
<proteinExistence type="predicted"/>
<dbReference type="RefSeq" id="WP_379950605.1">
    <property type="nucleotide sequence ID" value="NZ_JBHMAF010000120.1"/>
</dbReference>
<dbReference type="EMBL" id="JBHMAF010000120">
    <property type="protein sequence ID" value="MFB9760285.1"/>
    <property type="molecule type" value="Genomic_DNA"/>
</dbReference>
<accession>A0ABV5WI69</accession>
<organism evidence="1 2">
    <name type="scientific">Ectobacillus funiculus</name>
    <dbReference type="NCBI Taxonomy" id="137993"/>
    <lineage>
        <taxon>Bacteria</taxon>
        <taxon>Bacillati</taxon>
        <taxon>Bacillota</taxon>
        <taxon>Bacilli</taxon>
        <taxon>Bacillales</taxon>
        <taxon>Bacillaceae</taxon>
        <taxon>Ectobacillus</taxon>
    </lineage>
</organism>
<gene>
    <name evidence="1" type="ORF">ACFFMS_18155</name>
</gene>
<evidence type="ECO:0000313" key="2">
    <source>
        <dbReference type="Proteomes" id="UP001589609"/>
    </source>
</evidence>
<name>A0ABV5WI69_9BACI</name>
<protein>
    <submittedName>
        <fullName evidence="1">Uncharacterized protein</fullName>
    </submittedName>
</protein>
<dbReference type="Proteomes" id="UP001589609">
    <property type="component" value="Unassembled WGS sequence"/>
</dbReference>
<reference evidence="1 2" key="1">
    <citation type="submission" date="2024-09" db="EMBL/GenBank/DDBJ databases">
        <authorList>
            <person name="Sun Q."/>
            <person name="Mori K."/>
        </authorList>
    </citation>
    <scope>NUCLEOTIDE SEQUENCE [LARGE SCALE GENOMIC DNA]</scope>
    <source>
        <strain evidence="1 2">JCM 11201</strain>
    </source>
</reference>
<sequence>MWVITVFSNKECIKMYEFNTKKEAREALQYIQGYKILTEIVDYSDQYSSLVAI</sequence>
<keyword evidence="2" id="KW-1185">Reference proteome</keyword>